<sequence>MTNPAVSNVPETWIPHNREDGEHVGWIVPEGDGFVTVDLLGRSRITDPVDWMVAEEAMDELGIGYLADIYAFRAAPDDWVRVRIVEVSTDGITVKEDDFGDVAADLPRYRVPFPVTDDLQLIQDAPGQVRNQFN</sequence>
<dbReference type="RefSeq" id="WP_166292525.1">
    <property type="nucleotide sequence ID" value="NZ_CP049863.1"/>
</dbReference>
<dbReference type="Proteomes" id="UP000502677">
    <property type="component" value="Chromosome"/>
</dbReference>
<protein>
    <submittedName>
        <fullName evidence="1">Uncharacterized protein</fullName>
    </submittedName>
</protein>
<keyword evidence="2" id="KW-1185">Reference proteome</keyword>
<evidence type="ECO:0000313" key="2">
    <source>
        <dbReference type="Proteomes" id="UP000502677"/>
    </source>
</evidence>
<accession>A0A6G7XIJ3</accession>
<organism evidence="1 2">
    <name type="scientific">Leucobacter viscericola</name>
    <dbReference type="NCBI Taxonomy" id="2714935"/>
    <lineage>
        <taxon>Bacteria</taxon>
        <taxon>Bacillati</taxon>
        <taxon>Actinomycetota</taxon>
        <taxon>Actinomycetes</taxon>
        <taxon>Micrococcales</taxon>
        <taxon>Microbacteriaceae</taxon>
        <taxon>Leucobacter</taxon>
    </lineage>
</organism>
<proteinExistence type="predicted"/>
<dbReference type="EMBL" id="CP049863">
    <property type="protein sequence ID" value="QIK64188.1"/>
    <property type="molecule type" value="Genomic_DNA"/>
</dbReference>
<name>A0A6G7XIJ3_9MICO</name>
<reference evidence="1 2" key="1">
    <citation type="submission" date="2020-03" db="EMBL/GenBank/DDBJ databases">
        <title>Leucobacter sp. nov., isolated from beetles.</title>
        <authorList>
            <person name="Hyun D.-W."/>
            <person name="Bae J.-W."/>
        </authorList>
    </citation>
    <scope>NUCLEOTIDE SEQUENCE [LARGE SCALE GENOMIC DNA]</scope>
    <source>
        <strain evidence="1 2">HDW9C</strain>
    </source>
</reference>
<evidence type="ECO:0000313" key="1">
    <source>
        <dbReference type="EMBL" id="QIK64188.1"/>
    </source>
</evidence>
<dbReference type="KEGG" id="lvi:G7068_14010"/>
<dbReference type="AlphaFoldDB" id="A0A6G7XIJ3"/>
<gene>
    <name evidence="1" type="ORF">G7068_14010</name>
</gene>